<protein>
    <submittedName>
        <fullName evidence="8">MFS transporter</fullName>
    </submittedName>
</protein>
<feature type="transmembrane region" description="Helical" evidence="6">
    <location>
        <begin position="305"/>
        <end position="328"/>
    </location>
</feature>
<accession>A0A917X6A5</accession>
<evidence type="ECO:0000256" key="2">
    <source>
        <dbReference type="ARBA" id="ARBA00022475"/>
    </source>
</evidence>
<proteinExistence type="predicted"/>
<dbReference type="PROSITE" id="PS50850">
    <property type="entry name" value="MFS"/>
    <property type="match status" value="1"/>
</dbReference>
<keyword evidence="2" id="KW-1003">Cell membrane</keyword>
<organism evidence="8 9">
    <name type="scientific">Dactylosporangium sucinum</name>
    <dbReference type="NCBI Taxonomy" id="1424081"/>
    <lineage>
        <taxon>Bacteria</taxon>
        <taxon>Bacillati</taxon>
        <taxon>Actinomycetota</taxon>
        <taxon>Actinomycetes</taxon>
        <taxon>Micromonosporales</taxon>
        <taxon>Micromonosporaceae</taxon>
        <taxon>Dactylosporangium</taxon>
    </lineage>
</organism>
<dbReference type="InterPro" id="IPR011701">
    <property type="entry name" value="MFS"/>
</dbReference>
<name>A0A917X6A5_9ACTN</name>
<evidence type="ECO:0000256" key="5">
    <source>
        <dbReference type="ARBA" id="ARBA00023136"/>
    </source>
</evidence>
<gene>
    <name evidence="8" type="ORF">GCM10007977_094700</name>
</gene>
<feature type="domain" description="Major facilitator superfamily (MFS) profile" evidence="7">
    <location>
        <begin position="1"/>
        <end position="391"/>
    </location>
</feature>
<keyword evidence="9" id="KW-1185">Reference proteome</keyword>
<feature type="transmembrane region" description="Helical" evidence="6">
    <location>
        <begin position="75"/>
        <end position="94"/>
    </location>
</feature>
<dbReference type="InterPro" id="IPR020846">
    <property type="entry name" value="MFS_dom"/>
</dbReference>
<comment type="subcellular location">
    <subcellularLocation>
        <location evidence="1">Cell membrane</location>
        <topology evidence="1">Multi-pass membrane protein</topology>
    </subcellularLocation>
</comment>
<feature type="transmembrane region" description="Helical" evidence="6">
    <location>
        <begin position="45"/>
        <end position="68"/>
    </location>
</feature>
<dbReference type="GO" id="GO:0005886">
    <property type="term" value="C:plasma membrane"/>
    <property type="evidence" value="ECO:0007669"/>
    <property type="project" value="UniProtKB-SubCell"/>
</dbReference>
<feature type="transmembrane region" description="Helical" evidence="6">
    <location>
        <begin position="366"/>
        <end position="387"/>
    </location>
</feature>
<reference evidence="8" key="1">
    <citation type="journal article" date="2014" name="Int. J. Syst. Evol. Microbiol.">
        <title>Complete genome sequence of Corynebacterium casei LMG S-19264T (=DSM 44701T), isolated from a smear-ripened cheese.</title>
        <authorList>
            <consortium name="US DOE Joint Genome Institute (JGI-PGF)"/>
            <person name="Walter F."/>
            <person name="Albersmeier A."/>
            <person name="Kalinowski J."/>
            <person name="Ruckert C."/>
        </authorList>
    </citation>
    <scope>NUCLEOTIDE SEQUENCE</scope>
    <source>
        <strain evidence="8">JCM 19831</strain>
    </source>
</reference>
<keyword evidence="3 6" id="KW-0812">Transmembrane</keyword>
<dbReference type="Pfam" id="PF07690">
    <property type="entry name" value="MFS_1"/>
    <property type="match status" value="1"/>
</dbReference>
<evidence type="ECO:0000256" key="4">
    <source>
        <dbReference type="ARBA" id="ARBA00022989"/>
    </source>
</evidence>
<evidence type="ECO:0000313" key="9">
    <source>
        <dbReference type="Proteomes" id="UP000642070"/>
    </source>
</evidence>
<dbReference type="SUPFAM" id="SSF103473">
    <property type="entry name" value="MFS general substrate transporter"/>
    <property type="match status" value="1"/>
</dbReference>
<keyword evidence="5 6" id="KW-0472">Membrane</keyword>
<comment type="caution">
    <text evidence="8">The sequence shown here is derived from an EMBL/GenBank/DDBJ whole genome shotgun (WGS) entry which is preliminary data.</text>
</comment>
<evidence type="ECO:0000256" key="6">
    <source>
        <dbReference type="SAM" id="Phobius"/>
    </source>
</evidence>
<feature type="transmembrane region" description="Helical" evidence="6">
    <location>
        <begin position="340"/>
        <end position="360"/>
    </location>
</feature>
<dbReference type="CDD" id="cd06173">
    <property type="entry name" value="MFS_MefA_like"/>
    <property type="match status" value="1"/>
</dbReference>
<dbReference type="PANTHER" id="PTHR23513:SF6">
    <property type="entry name" value="MAJOR FACILITATOR SUPERFAMILY ASSOCIATED DOMAIN-CONTAINING PROTEIN"/>
    <property type="match status" value="1"/>
</dbReference>
<feature type="transmembrane region" description="Helical" evidence="6">
    <location>
        <begin position="159"/>
        <end position="184"/>
    </location>
</feature>
<sequence>MSMRRLMAGRDARLYLGGQVCSLLGDSALWLAMGVWVKELTGSSGAAGLVFFFFTAPMLLAPLAGLLVDRVRKRPLLVLANLATAGAVLLLLFVDGADDVWIVYLVMSLHGLAYAVLGAAQSALLSQIVPVEQLADANGFLRTAQETLRLVGPLAGSGLFVLLGGHFVAVLDAVTFAVPVLCLMKLRLREPRPKPWQHHWSAEMLAGIRFVRRTAALRQVVTAAALALSVFGFTETTVFAVVGQGLDRQPAFVGVLVAVQGAGALLGGPSAAPLIRRLGEHRVIGLGLATAAVGALLQTPPSLPFVLSGVGLFGVSLPWIVVGFTTLLQRLTPGDLQGRVYAAASTMITLPQTISIAVGAGLVTTLGYRVLLATAAVVTALAAGYLLRASADRERVDRRAHAADEG</sequence>
<dbReference type="InterPro" id="IPR036259">
    <property type="entry name" value="MFS_trans_sf"/>
</dbReference>
<reference evidence="8" key="2">
    <citation type="submission" date="2020-09" db="EMBL/GenBank/DDBJ databases">
        <authorList>
            <person name="Sun Q."/>
            <person name="Ohkuma M."/>
        </authorList>
    </citation>
    <scope>NUCLEOTIDE SEQUENCE</scope>
    <source>
        <strain evidence="8">JCM 19831</strain>
    </source>
</reference>
<dbReference type="RefSeq" id="WP_190256634.1">
    <property type="nucleotide sequence ID" value="NZ_BMPI01000077.1"/>
</dbReference>
<keyword evidence="4 6" id="KW-1133">Transmembrane helix</keyword>
<dbReference type="EMBL" id="BMPI01000077">
    <property type="protein sequence ID" value="GGM78245.1"/>
    <property type="molecule type" value="Genomic_DNA"/>
</dbReference>
<dbReference type="GO" id="GO:0022857">
    <property type="term" value="F:transmembrane transporter activity"/>
    <property type="evidence" value="ECO:0007669"/>
    <property type="project" value="InterPro"/>
</dbReference>
<evidence type="ECO:0000256" key="3">
    <source>
        <dbReference type="ARBA" id="ARBA00022692"/>
    </source>
</evidence>
<feature type="transmembrane region" description="Helical" evidence="6">
    <location>
        <begin position="283"/>
        <end position="299"/>
    </location>
</feature>
<feature type="transmembrane region" description="Helical" evidence="6">
    <location>
        <begin position="12"/>
        <end position="33"/>
    </location>
</feature>
<dbReference type="Gene3D" id="1.20.1250.20">
    <property type="entry name" value="MFS general substrate transporter like domains"/>
    <property type="match status" value="1"/>
</dbReference>
<dbReference type="Proteomes" id="UP000642070">
    <property type="component" value="Unassembled WGS sequence"/>
</dbReference>
<evidence type="ECO:0000256" key="1">
    <source>
        <dbReference type="ARBA" id="ARBA00004651"/>
    </source>
</evidence>
<feature type="transmembrane region" description="Helical" evidence="6">
    <location>
        <begin position="251"/>
        <end position="271"/>
    </location>
</feature>
<evidence type="ECO:0000313" key="8">
    <source>
        <dbReference type="EMBL" id="GGM78245.1"/>
    </source>
</evidence>
<dbReference type="PANTHER" id="PTHR23513">
    <property type="entry name" value="INTEGRAL MEMBRANE EFFLUX PROTEIN-RELATED"/>
    <property type="match status" value="1"/>
</dbReference>
<evidence type="ECO:0000259" key="7">
    <source>
        <dbReference type="PROSITE" id="PS50850"/>
    </source>
</evidence>
<dbReference type="AlphaFoldDB" id="A0A917X6A5"/>
<feature type="transmembrane region" description="Helical" evidence="6">
    <location>
        <begin position="220"/>
        <end position="245"/>
    </location>
</feature>